<name>A0A0A9EMR2_ARUDO</name>
<evidence type="ECO:0000256" key="1">
    <source>
        <dbReference type="SAM" id="MobiDB-lite"/>
    </source>
</evidence>
<evidence type="ECO:0000313" key="2">
    <source>
        <dbReference type="EMBL" id="JAE01407.1"/>
    </source>
</evidence>
<accession>A0A0A9EMR2</accession>
<protein>
    <submittedName>
        <fullName evidence="2">Uncharacterized protein</fullName>
    </submittedName>
</protein>
<organism evidence="2">
    <name type="scientific">Arundo donax</name>
    <name type="common">Giant reed</name>
    <name type="synonym">Donax arundinaceus</name>
    <dbReference type="NCBI Taxonomy" id="35708"/>
    <lineage>
        <taxon>Eukaryota</taxon>
        <taxon>Viridiplantae</taxon>
        <taxon>Streptophyta</taxon>
        <taxon>Embryophyta</taxon>
        <taxon>Tracheophyta</taxon>
        <taxon>Spermatophyta</taxon>
        <taxon>Magnoliopsida</taxon>
        <taxon>Liliopsida</taxon>
        <taxon>Poales</taxon>
        <taxon>Poaceae</taxon>
        <taxon>PACMAD clade</taxon>
        <taxon>Arundinoideae</taxon>
        <taxon>Arundineae</taxon>
        <taxon>Arundo</taxon>
    </lineage>
</organism>
<dbReference type="AlphaFoldDB" id="A0A0A9EMR2"/>
<reference evidence="2" key="2">
    <citation type="journal article" date="2015" name="Data Brief">
        <title>Shoot transcriptome of the giant reed, Arundo donax.</title>
        <authorList>
            <person name="Barrero R.A."/>
            <person name="Guerrero F.D."/>
            <person name="Moolhuijzen P."/>
            <person name="Goolsby J.A."/>
            <person name="Tidwell J."/>
            <person name="Bellgard S.E."/>
            <person name="Bellgard M.I."/>
        </authorList>
    </citation>
    <scope>NUCLEOTIDE SEQUENCE</scope>
    <source>
        <tissue evidence="2">Shoot tissue taken approximately 20 cm above the soil surface</tissue>
    </source>
</reference>
<reference evidence="2" key="1">
    <citation type="submission" date="2014-09" db="EMBL/GenBank/DDBJ databases">
        <authorList>
            <person name="Magalhaes I.L.F."/>
            <person name="Oliveira U."/>
            <person name="Santos F.R."/>
            <person name="Vidigal T.H.D.A."/>
            <person name="Brescovit A.D."/>
            <person name="Santos A.J."/>
        </authorList>
    </citation>
    <scope>NUCLEOTIDE SEQUENCE</scope>
    <source>
        <tissue evidence="2">Shoot tissue taken approximately 20 cm above the soil surface</tissue>
    </source>
</reference>
<feature type="region of interest" description="Disordered" evidence="1">
    <location>
        <begin position="45"/>
        <end position="73"/>
    </location>
</feature>
<dbReference type="EMBL" id="GBRH01196489">
    <property type="protein sequence ID" value="JAE01407.1"/>
    <property type="molecule type" value="Transcribed_RNA"/>
</dbReference>
<sequence>MMSASGSVFLSHRASIFRLWFFHLQATPVMIRGFTVISLPPPSESISGTAAGGARSQGTLLNPSRSHPPAGTPIQSLVTYNTFGQTP</sequence>
<feature type="compositionally biased region" description="Polar residues" evidence="1">
    <location>
        <begin position="56"/>
        <end position="65"/>
    </location>
</feature>
<proteinExistence type="predicted"/>